<reference evidence="2" key="1">
    <citation type="submission" date="2022-08" db="EMBL/GenBank/DDBJ databases">
        <title>Genomic Encyclopedia of Type Strains, Phase V (KMG-V): Genome sequencing to study the core and pangenomes of soil and plant-associated prokaryotes.</title>
        <authorList>
            <person name="Whitman W."/>
        </authorList>
    </citation>
    <scope>NUCLEOTIDE SEQUENCE</scope>
    <source>
        <strain evidence="2">SP3049</strain>
    </source>
</reference>
<gene>
    <name evidence="2" type="ORF">GGP61_001513</name>
</gene>
<protein>
    <recommendedName>
        <fullName evidence="4">Phosphoadenosine phosphosulphate reductase domain-containing protein</fullName>
    </recommendedName>
</protein>
<dbReference type="Proteomes" id="UP001155057">
    <property type="component" value="Unassembled WGS sequence"/>
</dbReference>
<dbReference type="EMBL" id="JANUAE010000004">
    <property type="protein sequence ID" value="MCS3709909.1"/>
    <property type="molecule type" value="Genomic_DNA"/>
</dbReference>
<feature type="region of interest" description="Disordered" evidence="1">
    <location>
        <begin position="325"/>
        <end position="361"/>
    </location>
</feature>
<name>A0A9X2Q1P7_9BACT</name>
<dbReference type="RefSeq" id="WP_259123870.1">
    <property type="nucleotide sequence ID" value="NZ_JANTZO010000005.1"/>
</dbReference>
<organism evidence="2 3">
    <name type="scientific">Salinibacter ruber</name>
    <dbReference type="NCBI Taxonomy" id="146919"/>
    <lineage>
        <taxon>Bacteria</taxon>
        <taxon>Pseudomonadati</taxon>
        <taxon>Rhodothermota</taxon>
        <taxon>Rhodothermia</taxon>
        <taxon>Rhodothermales</taxon>
        <taxon>Salinibacteraceae</taxon>
        <taxon>Salinibacter</taxon>
    </lineage>
</organism>
<evidence type="ECO:0000313" key="3">
    <source>
        <dbReference type="Proteomes" id="UP001155057"/>
    </source>
</evidence>
<evidence type="ECO:0000313" key="2">
    <source>
        <dbReference type="EMBL" id="MCS3709909.1"/>
    </source>
</evidence>
<evidence type="ECO:0008006" key="4">
    <source>
        <dbReference type="Google" id="ProtNLM"/>
    </source>
</evidence>
<feature type="compositionally biased region" description="Basic and acidic residues" evidence="1">
    <location>
        <begin position="325"/>
        <end position="339"/>
    </location>
</feature>
<proteinExistence type="predicted"/>
<sequence>MITVSEEEIERWRSTPETPMKWDEYPWDVGEERLPVTVAYGAGLNSTAMLIGCVYQGQPIDLILMADTGNERPETYVHRDQVSEWLQSKGYPPVETVRRDGDYDSLGERCKGEDMGPSLAYGFRKKACSVKWKSNPQQKRIKDWAPAQRAWNQGELVLKLIGYDVGETHRYQEAYDNEERYIFEYPLVDWKWDRDDCERVIMFADGICLPPKSSCYFCPSMKPEEILQLRRRHPDLYEDAIEIEKAMQRTLQEDSSIEGLAGKYAWQDIVEAADKQPELLDKIRTREMQCRCYDGGRSRDEDMNEHIAESVDPEEKKLPFPFERASEFDEMREAERAGGDDQEEETVDVSVEQLEMTIPDS</sequence>
<dbReference type="Gene3D" id="3.40.50.620">
    <property type="entry name" value="HUPs"/>
    <property type="match status" value="1"/>
</dbReference>
<comment type="caution">
    <text evidence="2">The sequence shown here is derived from an EMBL/GenBank/DDBJ whole genome shotgun (WGS) entry which is preliminary data.</text>
</comment>
<accession>A0A9X2Q1P7</accession>
<dbReference type="InterPro" id="IPR014729">
    <property type="entry name" value="Rossmann-like_a/b/a_fold"/>
</dbReference>
<evidence type="ECO:0000256" key="1">
    <source>
        <dbReference type="SAM" id="MobiDB-lite"/>
    </source>
</evidence>
<dbReference type="AlphaFoldDB" id="A0A9X2Q1P7"/>